<dbReference type="RefSeq" id="WP_008471040.1">
    <property type="nucleotide sequence ID" value="NZ_AYZP01000023.1"/>
</dbReference>
<comment type="caution">
    <text evidence="2">The sequence shown here is derived from an EMBL/GenBank/DDBJ whole genome shotgun (WGS) entry which is preliminary data.</text>
</comment>
<keyword evidence="3" id="KW-1185">Reference proteome</keyword>
<evidence type="ECO:0000256" key="1">
    <source>
        <dbReference type="SAM" id="SignalP"/>
    </source>
</evidence>
<feature type="signal peptide" evidence="1">
    <location>
        <begin position="1"/>
        <end position="26"/>
    </location>
</feature>
<evidence type="ECO:0000313" key="3">
    <source>
        <dbReference type="Proteomes" id="UP000009320"/>
    </source>
</evidence>
<sequence length="186" mass="20387">MKYTKFLVAGLAFLSLGAISAPAVHASSASTTITDRKPDLQGIARVTYKTPIVVWAQPGQHPINKYLPRNSGWKYFKVVQTADGQYWYNLGGNQWIPSRYVNYGQDPGIGFIAPTVNKNTVVTVTNPKGTRIYKNAELAGGTKTAATSRVLPQGSSWKVFNSINYGVPYYNLGGNQWVSALDVKVR</sequence>
<feature type="chain" id="PRO_5009961919" evidence="1">
    <location>
        <begin position="27"/>
        <end position="186"/>
    </location>
</feature>
<dbReference type="STRING" id="1423758.FC41_GL001155"/>
<dbReference type="OrthoDB" id="9816557at2"/>
<dbReference type="AlphaFoldDB" id="I7L6K1"/>
<gene>
    <name evidence="2" type="ORF">BN55_01825</name>
</gene>
<reference evidence="2 3" key="1">
    <citation type="submission" date="2012-06" db="EMBL/GenBank/DDBJ databases">
        <title>Draft Genome Sequence of Lactobacillus hominis Strain CRBIP 24.179T, isolated from human intestine.</title>
        <authorList>
            <person name="Cousin S."/>
            <person name="Ma L."/>
            <person name="Bizet C."/>
            <person name="Loux V."/>
            <person name="Bouchier C."/>
            <person name="Clermont D."/>
            <person name="Creno S."/>
        </authorList>
    </citation>
    <scope>NUCLEOTIDE SEQUENCE [LARGE SCALE GENOMIC DNA]</scope>
    <source>
        <strain evidence="3">CRBIP 24.179T</strain>
    </source>
</reference>
<protein>
    <submittedName>
        <fullName evidence="2">Conserved domain protein</fullName>
    </submittedName>
</protein>
<evidence type="ECO:0000313" key="2">
    <source>
        <dbReference type="EMBL" id="CCI82067.1"/>
    </source>
</evidence>
<dbReference type="PATRIC" id="fig|1423758.3.peg.1168"/>
<accession>I7L6K1</accession>
<name>I7L6K1_9LACO</name>
<dbReference type="GeneID" id="82847290"/>
<dbReference type="EMBL" id="CAKE01000013">
    <property type="protein sequence ID" value="CCI82067.1"/>
    <property type="molecule type" value="Genomic_DNA"/>
</dbReference>
<dbReference type="Proteomes" id="UP000009320">
    <property type="component" value="Unassembled WGS sequence"/>
</dbReference>
<organism evidence="2 3">
    <name type="scientific">Lactobacillus hominis DSM 23910 = CRBIP 24.179</name>
    <dbReference type="NCBI Taxonomy" id="1423758"/>
    <lineage>
        <taxon>Bacteria</taxon>
        <taxon>Bacillati</taxon>
        <taxon>Bacillota</taxon>
        <taxon>Bacilli</taxon>
        <taxon>Lactobacillales</taxon>
        <taxon>Lactobacillaceae</taxon>
        <taxon>Lactobacillus</taxon>
    </lineage>
</organism>
<proteinExistence type="predicted"/>
<keyword evidence="1" id="KW-0732">Signal</keyword>